<dbReference type="InterPro" id="IPR039448">
    <property type="entry name" value="Beta_helix"/>
</dbReference>
<gene>
    <name evidence="3" type="ORF">P8935_11965</name>
</gene>
<name>A0AAU7DRS9_9BACT</name>
<keyword evidence="1" id="KW-0732">Signal</keyword>
<evidence type="ECO:0000313" key="3">
    <source>
        <dbReference type="EMBL" id="XBH20010.1"/>
    </source>
</evidence>
<dbReference type="Gene3D" id="2.160.20.10">
    <property type="entry name" value="Single-stranded right-handed beta-helix, Pectin lyase-like"/>
    <property type="match status" value="1"/>
</dbReference>
<accession>A0AAU7DRS9</accession>
<proteinExistence type="predicted"/>
<dbReference type="InterPro" id="IPR012334">
    <property type="entry name" value="Pectin_lyas_fold"/>
</dbReference>
<evidence type="ECO:0000256" key="1">
    <source>
        <dbReference type="SAM" id="SignalP"/>
    </source>
</evidence>
<feature type="domain" description="Right handed beta helix" evidence="2">
    <location>
        <begin position="93"/>
        <end position="297"/>
    </location>
</feature>
<dbReference type="SUPFAM" id="SSF51126">
    <property type="entry name" value="Pectin lyase-like"/>
    <property type="match status" value="1"/>
</dbReference>
<dbReference type="InterPro" id="IPR011050">
    <property type="entry name" value="Pectin_lyase_fold/virulence"/>
</dbReference>
<sequence length="447" mass="45406">MSPATFRKALFLCCTVVIAGSYQKAAAATLCVNPAGSHGCYSTITTALSHAAAWDVINVGPGTYKEDVVIGKPISLIGAGVGVSIIDATGLANGVFVDGFDNAGLAHVTLSGFTVKNANWEGVLVVSASDVVIRNNRIANNTKATAVFTGAPTGCSGQPAFELDETGDCGGGLHLIGVWDSTVSGNTITKNDDGILVSDESAASHDILILHNSVTDNPGECGIVLASHPPVGAIGSKHHGVFHITVDGNDVENNGVMVGGAGVGMFSDGNGQGRSSQNVITHNRLIGNGLGGVALHSHVGPNFGLPADNMDGNVITGNYIAKNLADLDDTATGGRVGININSGGGGTPINGTIISGNVITDEDIDIAFNTPTWVNIHLNDLRGGKVGVANVCTLDDPSCKGGIIASENYWGCPKGPGAWGCSTTSGPNVLFTPWLSQPATGDDDNQQ</sequence>
<dbReference type="EMBL" id="CP121196">
    <property type="protein sequence ID" value="XBH20010.1"/>
    <property type="molecule type" value="Genomic_DNA"/>
</dbReference>
<dbReference type="AlphaFoldDB" id="A0AAU7DRS9"/>
<dbReference type="RefSeq" id="WP_348265233.1">
    <property type="nucleotide sequence ID" value="NZ_CP121196.1"/>
</dbReference>
<dbReference type="InterPro" id="IPR006626">
    <property type="entry name" value="PbH1"/>
</dbReference>
<feature type="signal peptide" evidence="1">
    <location>
        <begin position="1"/>
        <end position="19"/>
    </location>
</feature>
<dbReference type="Pfam" id="PF13229">
    <property type="entry name" value="Beta_helix"/>
    <property type="match status" value="1"/>
</dbReference>
<protein>
    <submittedName>
        <fullName evidence="3">Right-handed parallel beta-helix repeat-containing protein</fullName>
    </submittedName>
</protein>
<feature type="chain" id="PRO_5044008797" evidence="1">
    <location>
        <begin position="20"/>
        <end position="447"/>
    </location>
</feature>
<reference evidence="3" key="1">
    <citation type="submission" date="2023-03" db="EMBL/GenBank/DDBJ databases">
        <title>Edaphobacter sp.</title>
        <authorList>
            <person name="Huber K.J."/>
            <person name="Papendorf J."/>
            <person name="Pilke C."/>
            <person name="Bunk B."/>
            <person name="Sproeer C."/>
            <person name="Pester M."/>
        </authorList>
    </citation>
    <scope>NUCLEOTIDE SEQUENCE</scope>
    <source>
        <strain evidence="3">DSM 110680</strain>
    </source>
</reference>
<evidence type="ECO:0000259" key="2">
    <source>
        <dbReference type="Pfam" id="PF13229"/>
    </source>
</evidence>
<dbReference type="SMART" id="SM00710">
    <property type="entry name" value="PbH1"/>
    <property type="match status" value="7"/>
</dbReference>
<organism evidence="3">
    <name type="scientific">Telmatobacter sp. DSM 110680</name>
    <dbReference type="NCBI Taxonomy" id="3036704"/>
    <lineage>
        <taxon>Bacteria</taxon>
        <taxon>Pseudomonadati</taxon>
        <taxon>Acidobacteriota</taxon>
        <taxon>Terriglobia</taxon>
        <taxon>Terriglobales</taxon>
        <taxon>Acidobacteriaceae</taxon>
        <taxon>Telmatobacter</taxon>
    </lineage>
</organism>